<sequence length="376" mass="41047">MNKHLPLSVSSPFALIIFALLMLSTSTAHAVKPQDYNLKEGDLISAVFSDDPDVYIINDYGYKRLFLNPEIFKFYSHLGGFASVKIVTPEIRDAFVTSGLFRDCENNDQKVYGIQTTGEDVATLNWVNTPGAQAVTDDPDFFKKVFCINNKEFSWYPRGSEFRSVREVPNYSRRRGTPTPTPVFTATPTPYLTPVPTPIGSLSFSQSAFGFSYTQGGNLPANQRLTFTNTSSTPINYSISVNNQPAWLNTGYATSQLTAYPNQPVGLGAAINPTGLNPGTYTTTITIIGGFAGSPFNIPVTLTVVAAPSPTPTPTLSITISNTTDWLRNPTFLAGDYYHILTVTNTSNKTLKSCYTFNGSSGCDTGNYSTNFYGTR</sequence>
<feature type="domain" description="BACON" evidence="2">
    <location>
        <begin position="204"/>
        <end position="285"/>
    </location>
</feature>
<feature type="signal peptide" evidence="1">
    <location>
        <begin position="1"/>
        <end position="30"/>
    </location>
</feature>
<evidence type="ECO:0000259" key="2">
    <source>
        <dbReference type="Pfam" id="PF19190"/>
    </source>
</evidence>
<keyword evidence="1" id="KW-0732">Signal</keyword>
<gene>
    <name evidence="3" type="ORF">A3F25_02365</name>
</gene>
<comment type="caution">
    <text evidence="3">The sequence shown here is derived from an EMBL/GenBank/DDBJ whole genome shotgun (WGS) entry which is preliminary data.</text>
</comment>
<dbReference type="EMBL" id="MGKD01000011">
    <property type="protein sequence ID" value="OGN19837.1"/>
    <property type="molecule type" value="Genomic_DNA"/>
</dbReference>
<dbReference type="InterPro" id="IPR024361">
    <property type="entry name" value="BACON"/>
</dbReference>
<dbReference type="Pfam" id="PF19190">
    <property type="entry name" value="BACON_2"/>
    <property type="match status" value="1"/>
</dbReference>
<dbReference type="AlphaFoldDB" id="A0A1F8G3B1"/>
<name>A0A1F8G3B1_9BACT</name>
<protein>
    <recommendedName>
        <fullName evidence="2">BACON domain-containing protein</fullName>
    </recommendedName>
</protein>
<accession>A0A1F8G3B1</accession>
<feature type="chain" id="PRO_5009535564" description="BACON domain-containing protein" evidence="1">
    <location>
        <begin position="31"/>
        <end position="376"/>
    </location>
</feature>
<evidence type="ECO:0000256" key="1">
    <source>
        <dbReference type="SAM" id="SignalP"/>
    </source>
</evidence>
<proteinExistence type="predicted"/>
<evidence type="ECO:0000313" key="3">
    <source>
        <dbReference type="EMBL" id="OGN19837.1"/>
    </source>
</evidence>
<dbReference type="Proteomes" id="UP000177478">
    <property type="component" value="Unassembled WGS sequence"/>
</dbReference>
<evidence type="ECO:0000313" key="4">
    <source>
        <dbReference type="Proteomes" id="UP000177478"/>
    </source>
</evidence>
<dbReference type="STRING" id="1802689.A3F25_02365"/>
<organism evidence="3 4">
    <name type="scientific">Candidatus Yanofskybacteria bacterium RIFCSPHIGHO2_12_FULL_45_19b</name>
    <dbReference type="NCBI Taxonomy" id="1802689"/>
    <lineage>
        <taxon>Bacteria</taxon>
        <taxon>Candidatus Yanofskyibacteriota</taxon>
    </lineage>
</organism>
<reference evidence="3 4" key="1">
    <citation type="journal article" date="2016" name="Nat. Commun.">
        <title>Thousands of microbial genomes shed light on interconnected biogeochemical processes in an aquifer system.</title>
        <authorList>
            <person name="Anantharaman K."/>
            <person name="Brown C.T."/>
            <person name="Hug L.A."/>
            <person name="Sharon I."/>
            <person name="Castelle C.J."/>
            <person name="Probst A.J."/>
            <person name="Thomas B.C."/>
            <person name="Singh A."/>
            <person name="Wilkins M.J."/>
            <person name="Karaoz U."/>
            <person name="Brodie E.L."/>
            <person name="Williams K.H."/>
            <person name="Hubbard S.S."/>
            <person name="Banfield J.F."/>
        </authorList>
    </citation>
    <scope>NUCLEOTIDE SEQUENCE [LARGE SCALE GENOMIC DNA]</scope>
</reference>